<evidence type="ECO:0000256" key="1">
    <source>
        <dbReference type="SAM" id="Phobius"/>
    </source>
</evidence>
<dbReference type="AlphaFoldDB" id="A0A0A9FKL2"/>
<dbReference type="EMBL" id="GBRH01189078">
    <property type="protein sequence ID" value="JAE08818.1"/>
    <property type="molecule type" value="Transcribed_RNA"/>
</dbReference>
<sequence length="68" mass="7572">MISAHLETTFSPKLMDLSAYGFLTSSQLQLVVGFLMIHLAGIKSMSLLHMVSPKISIFFSRQSKLADR</sequence>
<reference evidence="2" key="2">
    <citation type="journal article" date="2015" name="Data Brief">
        <title>Shoot transcriptome of the giant reed, Arundo donax.</title>
        <authorList>
            <person name="Barrero R.A."/>
            <person name="Guerrero F.D."/>
            <person name="Moolhuijzen P."/>
            <person name="Goolsby J.A."/>
            <person name="Tidwell J."/>
            <person name="Bellgard S.E."/>
            <person name="Bellgard M.I."/>
        </authorList>
    </citation>
    <scope>NUCLEOTIDE SEQUENCE</scope>
    <source>
        <tissue evidence="2">Shoot tissue taken approximately 20 cm above the soil surface</tissue>
    </source>
</reference>
<name>A0A0A9FKL2_ARUDO</name>
<evidence type="ECO:0000313" key="2">
    <source>
        <dbReference type="EMBL" id="JAE08818.1"/>
    </source>
</evidence>
<keyword evidence="1" id="KW-1133">Transmembrane helix</keyword>
<reference evidence="2" key="1">
    <citation type="submission" date="2014-09" db="EMBL/GenBank/DDBJ databases">
        <authorList>
            <person name="Magalhaes I.L.F."/>
            <person name="Oliveira U."/>
            <person name="Santos F.R."/>
            <person name="Vidigal T.H.D.A."/>
            <person name="Brescovit A.D."/>
            <person name="Santos A.J."/>
        </authorList>
    </citation>
    <scope>NUCLEOTIDE SEQUENCE</scope>
    <source>
        <tissue evidence="2">Shoot tissue taken approximately 20 cm above the soil surface</tissue>
    </source>
</reference>
<accession>A0A0A9FKL2</accession>
<protein>
    <submittedName>
        <fullName evidence="2">Uncharacterized protein</fullName>
    </submittedName>
</protein>
<feature type="transmembrane region" description="Helical" evidence="1">
    <location>
        <begin position="20"/>
        <end position="40"/>
    </location>
</feature>
<organism evidence="2">
    <name type="scientific">Arundo donax</name>
    <name type="common">Giant reed</name>
    <name type="synonym">Donax arundinaceus</name>
    <dbReference type="NCBI Taxonomy" id="35708"/>
    <lineage>
        <taxon>Eukaryota</taxon>
        <taxon>Viridiplantae</taxon>
        <taxon>Streptophyta</taxon>
        <taxon>Embryophyta</taxon>
        <taxon>Tracheophyta</taxon>
        <taxon>Spermatophyta</taxon>
        <taxon>Magnoliopsida</taxon>
        <taxon>Liliopsida</taxon>
        <taxon>Poales</taxon>
        <taxon>Poaceae</taxon>
        <taxon>PACMAD clade</taxon>
        <taxon>Arundinoideae</taxon>
        <taxon>Arundineae</taxon>
        <taxon>Arundo</taxon>
    </lineage>
</organism>
<keyword evidence="1" id="KW-0812">Transmembrane</keyword>
<proteinExistence type="predicted"/>
<keyword evidence="1" id="KW-0472">Membrane</keyword>